<dbReference type="Pfam" id="PF19363">
    <property type="entry name" value="DUF5939"/>
    <property type="match status" value="1"/>
</dbReference>
<dbReference type="InterPro" id="IPR045983">
    <property type="entry name" value="GUC-dom-containing_N"/>
</dbReference>
<dbReference type="Pfam" id="PF00211">
    <property type="entry name" value="Guanylate_cyc"/>
    <property type="match status" value="1"/>
</dbReference>
<dbReference type="PANTHER" id="PTHR43081">
    <property type="entry name" value="ADENYLATE CYCLASE, TERMINAL-DIFFERENTIATION SPECIFIC-RELATED"/>
    <property type="match status" value="1"/>
</dbReference>
<dbReference type="PROSITE" id="PS50125">
    <property type="entry name" value="GUANYLATE_CYCLASE_2"/>
    <property type="match status" value="1"/>
</dbReference>
<organism evidence="2 3">
    <name type="scientific">Enhygromyxa salina</name>
    <dbReference type="NCBI Taxonomy" id="215803"/>
    <lineage>
        <taxon>Bacteria</taxon>
        <taxon>Pseudomonadati</taxon>
        <taxon>Myxococcota</taxon>
        <taxon>Polyangia</taxon>
        <taxon>Nannocystales</taxon>
        <taxon>Nannocystaceae</taxon>
        <taxon>Enhygromyxa</taxon>
    </lineage>
</organism>
<dbReference type="GO" id="GO:0004016">
    <property type="term" value="F:adenylate cyclase activity"/>
    <property type="evidence" value="ECO:0007669"/>
    <property type="project" value="UniProtKB-ARBA"/>
</dbReference>
<dbReference type="AlphaFoldDB" id="A0A0C1ZBZ3"/>
<dbReference type="Proteomes" id="UP000031599">
    <property type="component" value="Unassembled WGS sequence"/>
</dbReference>
<dbReference type="EMBL" id="JMCC02000058">
    <property type="protein sequence ID" value="KIG15214.1"/>
    <property type="molecule type" value="Genomic_DNA"/>
</dbReference>
<protein>
    <submittedName>
        <fullName evidence="2">Adenylate cyclase</fullName>
    </submittedName>
</protein>
<proteinExistence type="predicted"/>
<accession>A0A0C1ZBZ3</accession>
<dbReference type="SUPFAM" id="SSF55073">
    <property type="entry name" value="Nucleotide cyclase"/>
    <property type="match status" value="1"/>
</dbReference>
<evidence type="ECO:0000313" key="2">
    <source>
        <dbReference type="EMBL" id="KIG15214.1"/>
    </source>
</evidence>
<dbReference type="SMART" id="SM00044">
    <property type="entry name" value="CYCc"/>
    <property type="match status" value="1"/>
</dbReference>
<dbReference type="GO" id="GO:0035556">
    <property type="term" value="P:intracellular signal transduction"/>
    <property type="evidence" value="ECO:0007669"/>
    <property type="project" value="InterPro"/>
</dbReference>
<dbReference type="InterPro" id="IPR050697">
    <property type="entry name" value="Adenylyl/Guanylyl_Cyclase_3/4"/>
</dbReference>
<sequence length="474" mass="53006">MIWSREIMSITVDTTQLSEALSQLEGARAWPAGLIEQLGELIREGTDEAVFQINPVSYATTRGHTPELGIELFLHAARAGLMQIDWSLRCCGCGELVANRGGLAQLDRDFYCDSCARSSAANLDENVEIAFTVVPSIRALRFHAPDSLSHEDYFFRFRFSRDIVIRGLDKTLTSFLREQVLVLTWLEPNSEQVFELDIPEEGWVVGHPRTMITTFGAPTTEVRELTLDYRDRAFEPRPELAPGPVRLTLRNSTQARVRVLKYFTPIVTYFDYLPHLNGRRLLNNPEFRRCLGTEVVRPGTGIPVKDCTLLFTDLRGSTAMYDLIGDNAAFELVTESFESMAQIVTRCGGVVVKTMGDAIMASFNHPADGVRAGLQIILNDHGELQPKVGLHRGSCIVVNQNDMVDYFGQTVNIAARVQNEAAGNELCLTEAIWEDVREDQAVAASLTEFGELHRELRALKGVTEAVPLYRVRVR</sequence>
<evidence type="ECO:0000259" key="1">
    <source>
        <dbReference type="PROSITE" id="PS50125"/>
    </source>
</evidence>
<comment type="caution">
    <text evidence="2">The sequence shown here is derived from an EMBL/GenBank/DDBJ whole genome shotgun (WGS) entry which is preliminary data.</text>
</comment>
<name>A0A0C1ZBZ3_9BACT</name>
<dbReference type="Gene3D" id="3.30.70.1230">
    <property type="entry name" value="Nucleotide cyclase"/>
    <property type="match status" value="1"/>
</dbReference>
<dbReference type="CDD" id="cd07302">
    <property type="entry name" value="CHD"/>
    <property type="match status" value="1"/>
</dbReference>
<dbReference type="InterPro" id="IPR001054">
    <property type="entry name" value="A/G_cyclase"/>
</dbReference>
<evidence type="ECO:0000313" key="3">
    <source>
        <dbReference type="Proteomes" id="UP000031599"/>
    </source>
</evidence>
<gene>
    <name evidence="2" type="ORF">DB30_05758</name>
</gene>
<dbReference type="InterPro" id="IPR029787">
    <property type="entry name" value="Nucleotide_cyclase"/>
</dbReference>
<dbReference type="GO" id="GO:0006171">
    <property type="term" value="P:cAMP biosynthetic process"/>
    <property type="evidence" value="ECO:0007669"/>
    <property type="project" value="TreeGrafter"/>
</dbReference>
<dbReference type="PANTHER" id="PTHR43081:SF19">
    <property type="entry name" value="PH-SENSITIVE ADENYLATE CYCLASE RV1264"/>
    <property type="match status" value="1"/>
</dbReference>
<feature type="domain" description="Guanylate cyclase" evidence="1">
    <location>
        <begin position="308"/>
        <end position="418"/>
    </location>
</feature>
<reference evidence="2 3" key="1">
    <citation type="submission" date="2014-12" db="EMBL/GenBank/DDBJ databases">
        <title>Genome assembly of Enhygromyxa salina DSM 15201.</title>
        <authorList>
            <person name="Sharma G."/>
            <person name="Subramanian S."/>
        </authorList>
    </citation>
    <scope>NUCLEOTIDE SEQUENCE [LARGE SCALE GENOMIC DNA]</scope>
    <source>
        <strain evidence="2 3">DSM 15201</strain>
    </source>
</reference>